<comment type="caution">
    <text evidence="1">The sequence shown here is derived from an EMBL/GenBank/DDBJ whole genome shotgun (WGS) entry which is preliminary data.</text>
</comment>
<dbReference type="PANTHER" id="PTHR38074:SF1">
    <property type="entry name" value="ALTERED INHERITANCE OF MITOCHONDRIA PROTEIN 24, MITOCHONDRIAL"/>
    <property type="match status" value="1"/>
</dbReference>
<dbReference type="Gene3D" id="3.60.160.10">
    <property type="entry name" value="Mitochondrial biogenesis AIM24"/>
    <property type="match status" value="1"/>
</dbReference>
<evidence type="ECO:0000313" key="1">
    <source>
        <dbReference type="EMBL" id="MEE2060175.1"/>
    </source>
</evidence>
<dbReference type="Pfam" id="PF01987">
    <property type="entry name" value="AIM24"/>
    <property type="match status" value="1"/>
</dbReference>
<dbReference type="PANTHER" id="PTHR38074">
    <property type="entry name" value="ALTERED INHERITANCE OF MITOCHONDRIA PROTEIN 24, MITOCHONDRIAL"/>
    <property type="match status" value="1"/>
</dbReference>
<reference evidence="1 2" key="1">
    <citation type="submission" date="2023-07" db="EMBL/GenBank/DDBJ databases">
        <authorList>
            <person name="Girao M."/>
            <person name="Carvalho M.F."/>
        </authorList>
    </citation>
    <scope>NUCLEOTIDE SEQUENCE [LARGE SCALE GENOMIC DNA]</scope>
    <source>
        <strain evidence="1 2">YIM65754</strain>
    </source>
</reference>
<keyword evidence="2" id="KW-1185">Reference proteome</keyword>
<name>A0ABU7LF85_9NOCA</name>
<evidence type="ECO:0000313" key="2">
    <source>
        <dbReference type="Proteomes" id="UP001336020"/>
    </source>
</evidence>
<organism evidence="1 2">
    <name type="scientific">Rhodococcus artemisiae</name>
    <dbReference type="NCBI Taxonomy" id="714159"/>
    <lineage>
        <taxon>Bacteria</taxon>
        <taxon>Bacillati</taxon>
        <taxon>Actinomycetota</taxon>
        <taxon>Actinomycetes</taxon>
        <taxon>Mycobacteriales</taxon>
        <taxon>Nocardiaceae</taxon>
        <taxon>Rhodococcus</taxon>
    </lineage>
</organism>
<sequence>MAFTKINSKVVRVDLMQSGPIIARRGAMLFYTGDVQFAPHGTPGGLGGSPGLGGLAGMAGRMMQGEHEATMIAQGKGTVHYGFKGLETHIVDMAAGGELRVEASRMLAHTAGLQSSVVSANASPSGGGGGGLMGALRGAATGVVTGQGMFTTQLSGYGAAVLLAHGGVLELQVGGPAPVVVDPQAFVASYGPVRTELKSSTSWRNVGRTGGESMQLECTGQGIVYVQASEEKL</sequence>
<proteinExistence type="predicted"/>
<accession>A0ABU7LF85</accession>
<dbReference type="SUPFAM" id="SSF51219">
    <property type="entry name" value="TRAP-like"/>
    <property type="match status" value="1"/>
</dbReference>
<dbReference type="InterPro" id="IPR016031">
    <property type="entry name" value="Trp_RNA-bd_attenuator-like_dom"/>
</dbReference>
<dbReference type="RefSeq" id="WP_330135364.1">
    <property type="nucleotide sequence ID" value="NZ_JAUTXY010000011.1"/>
</dbReference>
<dbReference type="EMBL" id="JAUTXY010000011">
    <property type="protein sequence ID" value="MEE2060175.1"/>
    <property type="molecule type" value="Genomic_DNA"/>
</dbReference>
<dbReference type="Proteomes" id="UP001336020">
    <property type="component" value="Unassembled WGS sequence"/>
</dbReference>
<gene>
    <name evidence="1" type="ORF">Q7514_21890</name>
</gene>
<protein>
    <submittedName>
        <fullName evidence="1">AIM24 family protein</fullName>
    </submittedName>
</protein>
<dbReference type="InterPro" id="IPR002838">
    <property type="entry name" value="AIM24"/>
</dbReference>
<dbReference type="InterPro" id="IPR036983">
    <property type="entry name" value="AIM24_sf"/>
</dbReference>